<dbReference type="AlphaFoldDB" id="A0A6C0K848"/>
<feature type="transmembrane region" description="Helical" evidence="1">
    <location>
        <begin position="174"/>
        <end position="198"/>
    </location>
</feature>
<evidence type="ECO:0000256" key="1">
    <source>
        <dbReference type="SAM" id="Phobius"/>
    </source>
</evidence>
<sequence length="506" mass="56677">MEARHVFAILLVILTILFGIILGSSTREEIRSNWSEHRCDLAVMIAGFMFKPDDDKRGAFEFSSDNFNFCIGSITNDYLKTVFAQMFEVMQKQMGAASILTNILNSLRSGLNDIYKPFSSMMNRFWNKFQQIGSLASRIFQHLYMAMKKAAGAAMASLYMAISLQTSFLNGIDLVIKIIMIVLYILLAFAIIFFLPLIPVMIFVLMATAGIEEAFPGRTGGMGSIFCFKEGTVIKLATYDSPIQDIQVGQILGNGSIVEAVVELPGGGEPLYNIYGIHVSGGHRIWSHFEKQFISVRDHPDAIETSEVVATVWTLITTSREIPVVGRYGVVRFADWEELPDTDEYATKWDSIVRSFLNPRRSTYTAKVPLVPPCLDMGLLVRKNQGGVIALGQIERGDWIQGKEGWTRVLGICEREVYGGIGMKGGRITDGVWIEMADGTWQHPKEVVDAWKWHGRQLVTDSGSFYVKNQHGGNWFLVRDFTEVGHMNLAESYVREDAALGKKDRV</sequence>
<keyword evidence="1" id="KW-0472">Membrane</keyword>
<keyword evidence="1" id="KW-0812">Transmembrane</keyword>
<accession>A0A6C0K848</accession>
<keyword evidence="1" id="KW-1133">Transmembrane helix</keyword>
<feature type="transmembrane region" description="Helical" evidence="1">
    <location>
        <begin position="6"/>
        <end position="24"/>
    </location>
</feature>
<proteinExistence type="predicted"/>
<reference evidence="2" key="1">
    <citation type="journal article" date="2020" name="Nature">
        <title>Giant virus diversity and host interactions through global metagenomics.</title>
        <authorList>
            <person name="Schulz F."/>
            <person name="Roux S."/>
            <person name="Paez-Espino D."/>
            <person name="Jungbluth S."/>
            <person name="Walsh D.A."/>
            <person name="Denef V.J."/>
            <person name="McMahon K.D."/>
            <person name="Konstantinidis K.T."/>
            <person name="Eloe-Fadrosh E.A."/>
            <person name="Kyrpides N.C."/>
            <person name="Woyke T."/>
        </authorList>
    </citation>
    <scope>NUCLEOTIDE SEQUENCE</scope>
    <source>
        <strain evidence="2">GVMAG-S-1101171-110</strain>
    </source>
</reference>
<dbReference type="EMBL" id="MN740798">
    <property type="protein sequence ID" value="QHU12304.1"/>
    <property type="molecule type" value="Genomic_DNA"/>
</dbReference>
<name>A0A6C0K848_9ZZZZ</name>
<protein>
    <submittedName>
        <fullName evidence="2">Uncharacterized protein</fullName>
    </submittedName>
</protein>
<evidence type="ECO:0000313" key="2">
    <source>
        <dbReference type="EMBL" id="QHU12304.1"/>
    </source>
</evidence>
<feature type="transmembrane region" description="Helical" evidence="1">
    <location>
        <begin position="150"/>
        <end position="168"/>
    </location>
</feature>
<organism evidence="2">
    <name type="scientific">viral metagenome</name>
    <dbReference type="NCBI Taxonomy" id="1070528"/>
    <lineage>
        <taxon>unclassified sequences</taxon>
        <taxon>metagenomes</taxon>
        <taxon>organismal metagenomes</taxon>
    </lineage>
</organism>